<sequence length="196" mass="21905">MEYIERWLLLTTKNILRGGVIDSALVHESQRLLLQTYDENTDAFKDTTTALQLAEAHLAGKYCSQDEVAPDLHSDQAYRQGLLEALAKAMDEEQPWPKEIQTVFDQELTTFSSVLTDNGTCAIVLRLDNTLEIGDVVVCGVEEDAGKAMNAALLRHTGTTNEYSFVGMVQSQPWHFLETYVKNIIETAVPEELVIV</sequence>
<keyword evidence="2" id="KW-1185">Reference proteome</keyword>
<dbReference type="RefSeq" id="XP_007911656.1">
    <property type="nucleotide sequence ID" value="XM_007913465.1"/>
</dbReference>
<reference evidence="2" key="1">
    <citation type="journal article" date="2013" name="Genome Announc.">
        <title>Draft genome sequence of the ascomycete Phaeoacremonium aleophilum strain UCR-PA7, a causal agent of the esca disease complex in grapevines.</title>
        <authorList>
            <person name="Blanco-Ulate B."/>
            <person name="Rolshausen P."/>
            <person name="Cantu D."/>
        </authorList>
    </citation>
    <scope>NUCLEOTIDE SEQUENCE [LARGE SCALE GENOMIC DNA]</scope>
    <source>
        <strain evidence="2">UCR-PA7</strain>
    </source>
</reference>
<protein>
    <submittedName>
        <fullName evidence="1">Uncharacterized protein</fullName>
    </submittedName>
</protein>
<gene>
    <name evidence="1" type="ORF">UCRPA7_874</name>
</gene>
<dbReference type="EMBL" id="KB932817">
    <property type="protein sequence ID" value="EOO03642.1"/>
    <property type="molecule type" value="Genomic_DNA"/>
</dbReference>
<dbReference type="Proteomes" id="UP000014074">
    <property type="component" value="Unassembled WGS sequence"/>
</dbReference>
<dbReference type="KEGG" id="tmn:UCRPA7_874"/>
<organism evidence="1 2">
    <name type="scientific">Phaeoacremonium minimum (strain UCR-PA7)</name>
    <name type="common">Esca disease fungus</name>
    <name type="synonym">Togninia minima</name>
    <dbReference type="NCBI Taxonomy" id="1286976"/>
    <lineage>
        <taxon>Eukaryota</taxon>
        <taxon>Fungi</taxon>
        <taxon>Dikarya</taxon>
        <taxon>Ascomycota</taxon>
        <taxon>Pezizomycotina</taxon>
        <taxon>Sordariomycetes</taxon>
        <taxon>Sordariomycetidae</taxon>
        <taxon>Togniniales</taxon>
        <taxon>Togniniaceae</taxon>
        <taxon>Phaeoacremonium</taxon>
    </lineage>
</organism>
<dbReference type="GeneID" id="19329621"/>
<name>R8BWC6_PHAM7</name>
<proteinExistence type="predicted"/>
<dbReference type="AlphaFoldDB" id="R8BWC6"/>
<evidence type="ECO:0000313" key="2">
    <source>
        <dbReference type="Proteomes" id="UP000014074"/>
    </source>
</evidence>
<evidence type="ECO:0000313" key="1">
    <source>
        <dbReference type="EMBL" id="EOO03642.1"/>
    </source>
</evidence>
<accession>R8BWC6</accession>
<dbReference type="HOGENOM" id="CLU_1391111_0_0_1"/>